<evidence type="ECO:0000256" key="10">
    <source>
        <dbReference type="SAM" id="MobiDB-lite"/>
    </source>
</evidence>
<dbReference type="InterPro" id="IPR047132">
    <property type="entry name" value="Olfact_rcpt_6C-like"/>
</dbReference>
<dbReference type="SUPFAM" id="SSF81321">
    <property type="entry name" value="Family A G protein-coupled receptor-like"/>
    <property type="match status" value="1"/>
</dbReference>
<protein>
    <submittedName>
        <fullName evidence="12">Olfactory receptor 6J1</fullName>
    </submittedName>
</protein>
<keyword evidence="3 11" id="KW-0812">Transmembrane</keyword>
<evidence type="ECO:0000256" key="1">
    <source>
        <dbReference type="ARBA" id="ARBA00004651"/>
    </source>
</evidence>
<dbReference type="AlphaFoldDB" id="M7BJY0"/>
<evidence type="ECO:0000313" key="12">
    <source>
        <dbReference type="EMBL" id="EMP28517.1"/>
    </source>
</evidence>
<evidence type="ECO:0000256" key="5">
    <source>
        <dbReference type="ARBA" id="ARBA00022989"/>
    </source>
</evidence>
<keyword evidence="2" id="KW-1003">Cell membrane</keyword>
<keyword evidence="6" id="KW-0297">G-protein coupled receptor</keyword>
<keyword evidence="13" id="KW-1185">Reference proteome</keyword>
<keyword evidence="7 11" id="KW-0472">Membrane</keyword>
<evidence type="ECO:0000256" key="9">
    <source>
        <dbReference type="ARBA" id="ARBA00023224"/>
    </source>
</evidence>
<evidence type="ECO:0000256" key="4">
    <source>
        <dbReference type="ARBA" id="ARBA00022725"/>
    </source>
</evidence>
<name>M7BJY0_CHEMY</name>
<dbReference type="InterPro" id="IPR000725">
    <property type="entry name" value="Olfact_rcpt"/>
</dbReference>
<dbReference type="GO" id="GO:0004984">
    <property type="term" value="F:olfactory receptor activity"/>
    <property type="evidence" value="ECO:0007669"/>
    <property type="project" value="InterPro"/>
</dbReference>
<dbReference type="GO" id="GO:0004930">
    <property type="term" value="F:G protein-coupled receptor activity"/>
    <property type="evidence" value="ECO:0007669"/>
    <property type="project" value="UniProtKB-KW"/>
</dbReference>
<evidence type="ECO:0000256" key="7">
    <source>
        <dbReference type="ARBA" id="ARBA00023136"/>
    </source>
</evidence>
<feature type="region of interest" description="Disordered" evidence="10">
    <location>
        <begin position="88"/>
        <end position="107"/>
    </location>
</feature>
<feature type="transmembrane region" description="Helical" evidence="11">
    <location>
        <begin position="41"/>
        <end position="66"/>
    </location>
</feature>
<evidence type="ECO:0000256" key="8">
    <source>
        <dbReference type="ARBA" id="ARBA00023170"/>
    </source>
</evidence>
<evidence type="ECO:0000256" key="3">
    <source>
        <dbReference type="ARBA" id="ARBA00022692"/>
    </source>
</evidence>
<keyword evidence="4" id="KW-0552">Olfaction</keyword>
<dbReference type="PANTHER" id="PTHR26454:SF18">
    <property type="entry name" value="OLFACTORY RECEPTOR 6C76"/>
    <property type="match status" value="1"/>
</dbReference>
<dbReference type="Proteomes" id="UP000031443">
    <property type="component" value="Unassembled WGS sequence"/>
</dbReference>
<evidence type="ECO:0000313" key="13">
    <source>
        <dbReference type="Proteomes" id="UP000031443"/>
    </source>
</evidence>
<sequence length="107" mass="11478">MIKLGLPYCGPNIINHFFCDSAPLLHLACVDVRLVEFIDSIISLPVFLGSLLLTVISYTYIICTIGQIPSAKGRQKAFSTYALISLWSPSATAPPSSSTSGPHKPSP</sequence>
<comment type="subcellular location">
    <subcellularLocation>
        <location evidence="1">Cell membrane</location>
        <topology evidence="1">Multi-pass membrane protein</topology>
    </subcellularLocation>
</comment>
<proteinExistence type="predicted"/>
<dbReference type="EMBL" id="KB563010">
    <property type="protein sequence ID" value="EMP28517.1"/>
    <property type="molecule type" value="Genomic_DNA"/>
</dbReference>
<keyword evidence="9" id="KW-0807">Transducer</keyword>
<evidence type="ECO:0000256" key="2">
    <source>
        <dbReference type="ARBA" id="ARBA00022475"/>
    </source>
</evidence>
<keyword evidence="4" id="KW-0716">Sensory transduction</keyword>
<dbReference type="Pfam" id="PF13853">
    <property type="entry name" value="7tm_4"/>
    <property type="match status" value="1"/>
</dbReference>
<keyword evidence="8 12" id="KW-0675">Receptor</keyword>
<organism evidence="12 13">
    <name type="scientific">Chelonia mydas</name>
    <name type="common">Green sea-turtle</name>
    <name type="synonym">Chelonia agassizi</name>
    <dbReference type="NCBI Taxonomy" id="8469"/>
    <lineage>
        <taxon>Eukaryota</taxon>
        <taxon>Metazoa</taxon>
        <taxon>Chordata</taxon>
        <taxon>Craniata</taxon>
        <taxon>Vertebrata</taxon>
        <taxon>Euteleostomi</taxon>
        <taxon>Archelosauria</taxon>
        <taxon>Testudinata</taxon>
        <taxon>Testudines</taxon>
        <taxon>Cryptodira</taxon>
        <taxon>Durocryptodira</taxon>
        <taxon>Americhelydia</taxon>
        <taxon>Chelonioidea</taxon>
        <taxon>Cheloniidae</taxon>
        <taxon>Chelonia</taxon>
    </lineage>
</organism>
<evidence type="ECO:0000256" key="6">
    <source>
        <dbReference type="ARBA" id="ARBA00023040"/>
    </source>
</evidence>
<reference evidence="13" key="1">
    <citation type="journal article" date="2013" name="Nat. Genet.">
        <title>The draft genomes of soft-shell turtle and green sea turtle yield insights into the development and evolution of the turtle-specific body plan.</title>
        <authorList>
            <person name="Wang Z."/>
            <person name="Pascual-Anaya J."/>
            <person name="Zadissa A."/>
            <person name="Li W."/>
            <person name="Niimura Y."/>
            <person name="Huang Z."/>
            <person name="Li C."/>
            <person name="White S."/>
            <person name="Xiong Z."/>
            <person name="Fang D."/>
            <person name="Wang B."/>
            <person name="Ming Y."/>
            <person name="Chen Y."/>
            <person name="Zheng Y."/>
            <person name="Kuraku S."/>
            <person name="Pignatelli M."/>
            <person name="Herrero J."/>
            <person name="Beal K."/>
            <person name="Nozawa M."/>
            <person name="Li Q."/>
            <person name="Wang J."/>
            <person name="Zhang H."/>
            <person name="Yu L."/>
            <person name="Shigenobu S."/>
            <person name="Wang J."/>
            <person name="Liu J."/>
            <person name="Flicek P."/>
            <person name="Searle S."/>
            <person name="Wang J."/>
            <person name="Kuratani S."/>
            <person name="Yin Y."/>
            <person name="Aken B."/>
            <person name="Zhang G."/>
            <person name="Irie N."/>
        </authorList>
    </citation>
    <scope>NUCLEOTIDE SEQUENCE [LARGE SCALE GENOMIC DNA]</scope>
</reference>
<dbReference type="GO" id="GO:0005886">
    <property type="term" value="C:plasma membrane"/>
    <property type="evidence" value="ECO:0007669"/>
    <property type="project" value="UniProtKB-SubCell"/>
</dbReference>
<feature type="compositionally biased region" description="Low complexity" evidence="10">
    <location>
        <begin position="88"/>
        <end position="100"/>
    </location>
</feature>
<accession>M7BJY0</accession>
<dbReference type="PANTHER" id="PTHR26454">
    <property type="entry name" value="OLFACTORY RECEPTOR"/>
    <property type="match status" value="1"/>
</dbReference>
<evidence type="ECO:0000256" key="11">
    <source>
        <dbReference type="SAM" id="Phobius"/>
    </source>
</evidence>
<keyword evidence="5 11" id="KW-1133">Transmembrane helix</keyword>
<gene>
    <name evidence="12" type="ORF">UY3_14389</name>
</gene>